<dbReference type="PANTHER" id="PTHR43194:SF2">
    <property type="entry name" value="PEROXISOMAL MEMBRANE PROTEIN LPX1"/>
    <property type="match status" value="1"/>
</dbReference>
<gene>
    <name evidence="2" type="ORF">BSZ39_06095</name>
</gene>
<proteinExistence type="predicted"/>
<dbReference type="Pfam" id="PF00561">
    <property type="entry name" value="Abhydrolase_1"/>
    <property type="match status" value="1"/>
</dbReference>
<dbReference type="InterPro" id="IPR050228">
    <property type="entry name" value="Carboxylesterase_BioH"/>
</dbReference>
<dbReference type="OrthoDB" id="8444301at2"/>
<dbReference type="SUPFAM" id="SSF53474">
    <property type="entry name" value="alpha/beta-Hydrolases"/>
    <property type="match status" value="1"/>
</dbReference>
<dbReference type="GO" id="GO:0003824">
    <property type="term" value="F:catalytic activity"/>
    <property type="evidence" value="ECO:0007669"/>
    <property type="project" value="UniProtKB-ARBA"/>
</dbReference>
<evidence type="ECO:0000313" key="2">
    <source>
        <dbReference type="EMBL" id="OKL54083.1"/>
    </source>
</evidence>
<feature type="domain" description="AB hydrolase-1" evidence="1">
    <location>
        <begin position="43"/>
        <end position="105"/>
    </location>
</feature>
<evidence type="ECO:0000313" key="3">
    <source>
        <dbReference type="Proteomes" id="UP000185628"/>
    </source>
</evidence>
<evidence type="ECO:0000259" key="1">
    <source>
        <dbReference type="Pfam" id="PF00561"/>
    </source>
</evidence>
<dbReference type="PANTHER" id="PTHR43194">
    <property type="entry name" value="HYDROLASE ALPHA/BETA FOLD FAMILY"/>
    <property type="match status" value="1"/>
</dbReference>
<name>A0A1Q5Q2K6_9ACTO</name>
<dbReference type="InterPro" id="IPR000073">
    <property type="entry name" value="AB_hydrolase_1"/>
</dbReference>
<dbReference type="RefSeq" id="WP_073716486.1">
    <property type="nucleotide sequence ID" value="NZ_MQVR01000028.1"/>
</dbReference>
<dbReference type="AlphaFoldDB" id="A0A1Q5Q2K6"/>
<dbReference type="InterPro" id="IPR029058">
    <property type="entry name" value="AB_hydrolase_fold"/>
</dbReference>
<dbReference type="EMBL" id="MQVR01000028">
    <property type="protein sequence ID" value="OKL54083.1"/>
    <property type="molecule type" value="Genomic_DNA"/>
</dbReference>
<keyword evidence="3" id="KW-1185">Reference proteome</keyword>
<dbReference type="Proteomes" id="UP000185628">
    <property type="component" value="Unassembled WGS sequence"/>
</dbReference>
<protein>
    <recommendedName>
        <fullName evidence="1">AB hydrolase-1 domain-containing protein</fullName>
    </recommendedName>
</protein>
<organism evidence="2 3">
    <name type="scientific">Bowdeniella nasicola</name>
    <dbReference type="NCBI Taxonomy" id="208480"/>
    <lineage>
        <taxon>Bacteria</taxon>
        <taxon>Bacillati</taxon>
        <taxon>Actinomycetota</taxon>
        <taxon>Actinomycetes</taxon>
        <taxon>Actinomycetales</taxon>
        <taxon>Actinomycetaceae</taxon>
        <taxon>Bowdeniella</taxon>
    </lineage>
</organism>
<reference evidence="3" key="1">
    <citation type="submission" date="2016-12" db="EMBL/GenBank/DDBJ databases">
        <authorList>
            <person name="Meng X."/>
        </authorList>
    </citation>
    <scope>NUCLEOTIDE SEQUENCE [LARGE SCALE GENOMIC DNA]</scope>
    <source>
        <strain evidence="3">DSM 19116</strain>
    </source>
</reference>
<dbReference type="Gene3D" id="3.40.50.1820">
    <property type="entry name" value="alpha/beta hydrolase"/>
    <property type="match status" value="1"/>
</dbReference>
<accession>A0A1Q5Q2K6</accession>
<sequence>MATRLSYVAGLGRPASDAEPLVRALAPAIGDIPVAAFGTADGIFDDLAAASDVVAAGLEPGSVLIGHSMGGLIAEVTARRYPQRVGGLVLLDSSIARLRSDGLSDAARVRAAEWLEPAGRIGKALAGNLNYRRYARLTYAARQRFPRLGRTLVITADTQRGTRWGMQQTAMARSIGAEHVILSGTSHLLATKYPEQVAEVIGKWLA</sequence>
<comment type="caution">
    <text evidence="2">The sequence shown here is derived from an EMBL/GenBank/DDBJ whole genome shotgun (WGS) entry which is preliminary data.</text>
</comment>